<sequence length="317" mass="31770">MRGEPASVPSAPPAVATVTGWSVHLVGPVPEAVGDLEPVAGCTADDAREILGRKGLLYKEAATRLALCAVHRALDRPPRAPRPDGPPDPRTAVVASSNLGNTATVRSVMATVAATSGRDVSPLAAPNASSNVVASSVALWFRFGGPNLMLCSGAVSGLDAVAAAIRLLRTDRADRVVVVGVEPGDEVARAVHHSTPAAAAGFPLREGAACLILERGGSPAAGTPVVEPLATAPVTTAEGAPPVAVFGPCPPDWPLPPRVVGPKELEGDGYGAAGVVYTALAASLLAGGGTASAAVTCGDDVDGWRFARVRVAGEAHV</sequence>
<dbReference type="InterPro" id="IPR014030">
    <property type="entry name" value="Ketoacyl_synth_N"/>
</dbReference>
<dbReference type="EMBL" id="BAABDD010000004">
    <property type="protein sequence ID" value="GAA3734004.1"/>
    <property type="molecule type" value="Genomic_DNA"/>
</dbReference>
<name>A0ABP7F946_9ACTN</name>
<dbReference type="InterPro" id="IPR016039">
    <property type="entry name" value="Thiolase-like"/>
</dbReference>
<accession>A0ABP7F946</accession>
<organism evidence="2 3">
    <name type="scientific">Salinactinospora qingdaonensis</name>
    <dbReference type="NCBI Taxonomy" id="702744"/>
    <lineage>
        <taxon>Bacteria</taxon>
        <taxon>Bacillati</taxon>
        <taxon>Actinomycetota</taxon>
        <taxon>Actinomycetes</taxon>
        <taxon>Streptosporangiales</taxon>
        <taxon>Nocardiopsidaceae</taxon>
        <taxon>Salinactinospora</taxon>
    </lineage>
</organism>
<feature type="domain" description="Beta-ketoacyl synthase-like N-terminal" evidence="1">
    <location>
        <begin position="62"/>
        <end position="214"/>
    </location>
</feature>
<dbReference type="Proteomes" id="UP001500908">
    <property type="component" value="Unassembled WGS sequence"/>
</dbReference>
<dbReference type="SUPFAM" id="SSF53901">
    <property type="entry name" value="Thiolase-like"/>
    <property type="match status" value="1"/>
</dbReference>
<reference evidence="3" key="1">
    <citation type="journal article" date="2019" name="Int. J. Syst. Evol. Microbiol.">
        <title>The Global Catalogue of Microorganisms (GCM) 10K type strain sequencing project: providing services to taxonomists for standard genome sequencing and annotation.</title>
        <authorList>
            <consortium name="The Broad Institute Genomics Platform"/>
            <consortium name="The Broad Institute Genome Sequencing Center for Infectious Disease"/>
            <person name="Wu L."/>
            <person name="Ma J."/>
        </authorList>
    </citation>
    <scope>NUCLEOTIDE SEQUENCE [LARGE SCALE GENOMIC DNA]</scope>
    <source>
        <strain evidence="3">JCM 17137</strain>
    </source>
</reference>
<evidence type="ECO:0000313" key="2">
    <source>
        <dbReference type="EMBL" id="GAA3734004.1"/>
    </source>
</evidence>
<keyword evidence="3" id="KW-1185">Reference proteome</keyword>
<protein>
    <recommendedName>
        <fullName evidence="1">Beta-ketoacyl synthase-like N-terminal domain-containing protein</fullName>
    </recommendedName>
</protein>
<evidence type="ECO:0000313" key="3">
    <source>
        <dbReference type="Proteomes" id="UP001500908"/>
    </source>
</evidence>
<proteinExistence type="predicted"/>
<dbReference type="RefSeq" id="WP_344968344.1">
    <property type="nucleotide sequence ID" value="NZ_BAABDD010000004.1"/>
</dbReference>
<dbReference type="Pfam" id="PF00109">
    <property type="entry name" value="ketoacyl-synt"/>
    <property type="match status" value="1"/>
</dbReference>
<dbReference type="Gene3D" id="3.40.47.10">
    <property type="match status" value="1"/>
</dbReference>
<gene>
    <name evidence="2" type="ORF">GCM10022402_12950</name>
</gene>
<evidence type="ECO:0000259" key="1">
    <source>
        <dbReference type="Pfam" id="PF00109"/>
    </source>
</evidence>
<comment type="caution">
    <text evidence="2">The sequence shown here is derived from an EMBL/GenBank/DDBJ whole genome shotgun (WGS) entry which is preliminary data.</text>
</comment>